<comment type="caution">
    <text evidence="1">The sequence shown here is derived from an EMBL/GenBank/DDBJ whole genome shotgun (WGS) entry which is preliminary data.</text>
</comment>
<keyword evidence="2" id="KW-1185">Reference proteome</keyword>
<evidence type="ECO:0000313" key="1">
    <source>
        <dbReference type="EMBL" id="KAK4526928.1"/>
    </source>
</evidence>
<organism evidence="1 2">
    <name type="scientific">Galdieria yellowstonensis</name>
    <dbReference type="NCBI Taxonomy" id="3028027"/>
    <lineage>
        <taxon>Eukaryota</taxon>
        <taxon>Rhodophyta</taxon>
        <taxon>Bangiophyceae</taxon>
        <taxon>Galdieriales</taxon>
        <taxon>Galdieriaceae</taxon>
        <taxon>Galdieria</taxon>
    </lineage>
</organism>
<name>A0AAV9II08_9RHOD</name>
<dbReference type="Proteomes" id="UP001300502">
    <property type="component" value="Unassembled WGS sequence"/>
</dbReference>
<accession>A0AAV9II08</accession>
<dbReference type="EMBL" id="JANCYU010000045">
    <property type="protein sequence ID" value="KAK4526928.1"/>
    <property type="molecule type" value="Genomic_DNA"/>
</dbReference>
<evidence type="ECO:0000313" key="2">
    <source>
        <dbReference type="Proteomes" id="UP001300502"/>
    </source>
</evidence>
<sequence length="600" mass="70992">MFNILYSGKSKSYPSREKIFKLLNDMKQITNVEQKSSCVERINKPQRFSFRSEEEAESTLRKAATEELRYPQKGALTAVVSPVFRRTYIQLGNKSAWRLLSVLQSLCRCELQGNDVGERAIEQGIRTLWTLSWKRRDIESLSLLSSLIKEKQPLRVVDFERLVQYHCRIESNTRIDILGRGKDEHKETLVDQIRQLYWKLAEQFPHSSKLHTLYFYFCHHMLPPLRGRDEIESVLSCDRFSFSLETFRILFRFVVSTEEQFLRYLNVASRHKLVVHRPGFCTCVVDAVFRLYDKSATDKERLQWLQWIHHYLERQVNKGKSVPKQAIENTMYKLAIRGQVKASLHLFWFLKSCWMSVPEKHVLRILLIASSRNSLPTCQYQVNEIWKLLMDKSEGGKLASTKDQKLYIYACGMSKQLDKLYSLLHSIPKESTQLHVALIHALLWNDCKEDALQLWKQLDSSNARFIGCFLMPPRSILWMLSNNEIRTLLDRCYSMEIFLQRLAEHPLFLQRDVAFRKHVVDWLIRLWYLLDAVGLHGMKDCSFRWMFSELEYFRRHELYSRTSLCPNGRMYDYNYVKLLVERGLDELADRLDMFVCISKV</sequence>
<dbReference type="AlphaFoldDB" id="A0AAV9II08"/>
<gene>
    <name evidence="1" type="ORF">GAYE_SCF29G4847</name>
</gene>
<proteinExistence type="predicted"/>
<reference evidence="1 2" key="1">
    <citation type="submission" date="2022-07" db="EMBL/GenBank/DDBJ databases">
        <title>Genome-wide signatures of adaptation to extreme environments.</title>
        <authorList>
            <person name="Cho C.H."/>
            <person name="Yoon H.S."/>
        </authorList>
    </citation>
    <scope>NUCLEOTIDE SEQUENCE [LARGE SCALE GENOMIC DNA]</scope>
    <source>
        <strain evidence="1 2">108.79 E11</strain>
    </source>
</reference>
<protein>
    <submittedName>
        <fullName evidence="1">Uncharacterized protein</fullName>
    </submittedName>
</protein>